<dbReference type="PANTHER" id="PTHR33463">
    <property type="entry name" value="NB-ARC DOMAIN-CONTAINING PROTEIN-RELATED"/>
    <property type="match status" value="1"/>
</dbReference>
<dbReference type="GO" id="GO:0043531">
    <property type="term" value="F:ADP binding"/>
    <property type="evidence" value="ECO:0007669"/>
    <property type="project" value="InterPro"/>
</dbReference>
<name>A0A2G2VV14_CAPBA</name>
<organism evidence="3 4">
    <name type="scientific">Capsicum baccatum</name>
    <name type="common">Peruvian pepper</name>
    <dbReference type="NCBI Taxonomy" id="33114"/>
    <lineage>
        <taxon>Eukaryota</taxon>
        <taxon>Viridiplantae</taxon>
        <taxon>Streptophyta</taxon>
        <taxon>Embryophyta</taxon>
        <taxon>Tracheophyta</taxon>
        <taxon>Spermatophyta</taxon>
        <taxon>Magnoliopsida</taxon>
        <taxon>eudicotyledons</taxon>
        <taxon>Gunneridae</taxon>
        <taxon>Pentapetalae</taxon>
        <taxon>asterids</taxon>
        <taxon>lamiids</taxon>
        <taxon>Solanales</taxon>
        <taxon>Solanaceae</taxon>
        <taxon>Solanoideae</taxon>
        <taxon>Capsiceae</taxon>
        <taxon>Capsicum</taxon>
    </lineage>
</organism>
<dbReference type="OrthoDB" id="1304380at2759"/>
<keyword evidence="4" id="KW-1185">Reference proteome</keyword>
<gene>
    <name evidence="3" type="ORF">CQW23_24504</name>
</gene>
<dbReference type="InterPro" id="IPR002182">
    <property type="entry name" value="NB-ARC"/>
</dbReference>
<evidence type="ECO:0000259" key="2">
    <source>
        <dbReference type="Pfam" id="PF00931"/>
    </source>
</evidence>
<dbReference type="SUPFAM" id="SSF52540">
    <property type="entry name" value="P-loop containing nucleoside triphosphate hydrolases"/>
    <property type="match status" value="1"/>
</dbReference>
<dbReference type="AlphaFoldDB" id="A0A2G2VV14"/>
<dbReference type="InterPro" id="IPR027417">
    <property type="entry name" value="P-loop_NTPase"/>
</dbReference>
<dbReference type="PANTHER" id="PTHR33463:SF198">
    <property type="entry name" value="RPP4C3"/>
    <property type="match status" value="1"/>
</dbReference>
<proteinExistence type="predicted"/>
<keyword evidence="1" id="KW-0611">Plant defense</keyword>
<dbReference type="Pfam" id="PF00931">
    <property type="entry name" value="NB-ARC"/>
    <property type="match status" value="1"/>
</dbReference>
<sequence>MENLKVCGALHMENLKRNIRSLDEESNKLENIRSGVHQRVEAALRNLQVISPNVEARLACVDDTTADVAGVMRGRIEVERGCFYGWCPKLKSRYRLSKRAKKITLDVIELQNEGNKHDVFCYPVLAVEIEAIPINTVEKFDSRIKKEEEGMTTLIDEGVSVIGICGMGGVGKTTLAEKGEIARGSSLTLEGDDLLQRRDRLCSRLMQKDSHVLVILDDCWEVVDLKRLGIPSGSDHNYQCKVALTTRF</sequence>
<evidence type="ECO:0000313" key="3">
    <source>
        <dbReference type="EMBL" id="PHT36804.1"/>
    </source>
</evidence>
<dbReference type="Gene3D" id="3.40.50.300">
    <property type="entry name" value="P-loop containing nucleotide triphosphate hydrolases"/>
    <property type="match status" value="2"/>
</dbReference>
<reference evidence="3 4" key="1">
    <citation type="journal article" date="2017" name="Genome Biol.">
        <title>New reference genome sequences of hot pepper reveal the massive evolution of plant disease-resistance genes by retroduplication.</title>
        <authorList>
            <person name="Kim S."/>
            <person name="Park J."/>
            <person name="Yeom S.I."/>
            <person name="Kim Y.M."/>
            <person name="Seo E."/>
            <person name="Kim K.T."/>
            <person name="Kim M.S."/>
            <person name="Lee J.M."/>
            <person name="Cheong K."/>
            <person name="Shin H.S."/>
            <person name="Kim S.B."/>
            <person name="Han K."/>
            <person name="Lee J."/>
            <person name="Park M."/>
            <person name="Lee H.A."/>
            <person name="Lee H.Y."/>
            <person name="Lee Y."/>
            <person name="Oh S."/>
            <person name="Lee J.H."/>
            <person name="Choi E."/>
            <person name="Choi E."/>
            <person name="Lee S.E."/>
            <person name="Jeon J."/>
            <person name="Kim H."/>
            <person name="Choi G."/>
            <person name="Song H."/>
            <person name="Lee J."/>
            <person name="Lee S.C."/>
            <person name="Kwon J.K."/>
            <person name="Lee H.Y."/>
            <person name="Koo N."/>
            <person name="Hong Y."/>
            <person name="Kim R.W."/>
            <person name="Kang W.H."/>
            <person name="Huh J.H."/>
            <person name="Kang B.C."/>
            <person name="Yang T.J."/>
            <person name="Lee Y.H."/>
            <person name="Bennetzen J.L."/>
            <person name="Choi D."/>
        </authorList>
    </citation>
    <scope>NUCLEOTIDE SEQUENCE [LARGE SCALE GENOMIC DNA]</scope>
    <source>
        <strain evidence="4">cv. PBC81</strain>
    </source>
</reference>
<feature type="domain" description="NB-ARC" evidence="2">
    <location>
        <begin position="197"/>
        <end position="247"/>
    </location>
</feature>
<protein>
    <recommendedName>
        <fullName evidence="2">NB-ARC domain-containing protein</fullName>
    </recommendedName>
</protein>
<comment type="caution">
    <text evidence="3">The sequence shown here is derived from an EMBL/GenBank/DDBJ whole genome shotgun (WGS) entry which is preliminary data.</text>
</comment>
<dbReference type="STRING" id="33114.A0A2G2VV14"/>
<dbReference type="InterPro" id="IPR050905">
    <property type="entry name" value="Plant_NBS-LRR"/>
</dbReference>
<evidence type="ECO:0000313" key="4">
    <source>
        <dbReference type="Proteomes" id="UP000224567"/>
    </source>
</evidence>
<evidence type="ECO:0000256" key="1">
    <source>
        <dbReference type="ARBA" id="ARBA00022821"/>
    </source>
</evidence>
<accession>A0A2G2VV14</accession>
<dbReference type="Proteomes" id="UP000224567">
    <property type="component" value="Unassembled WGS sequence"/>
</dbReference>
<reference evidence="4" key="2">
    <citation type="journal article" date="2017" name="J. Anim. Genet.">
        <title>Multiple reference genome sequences of hot pepper reveal the massive evolution of plant disease resistance genes by retroduplication.</title>
        <authorList>
            <person name="Kim S."/>
            <person name="Park J."/>
            <person name="Yeom S.-I."/>
            <person name="Kim Y.-M."/>
            <person name="Seo E."/>
            <person name="Kim K.-T."/>
            <person name="Kim M.-S."/>
            <person name="Lee J.M."/>
            <person name="Cheong K."/>
            <person name="Shin H.-S."/>
            <person name="Kim S.-B."/>
            <person name="Han K."/>
            <person name="Lee J."/>
            <person name="Park M."/>
            <person name="Lee H.-A."/>
            <person name="Lee H.-Y."/>
            <person name="Lee Y."/>
            <person name="Oh S."/>
            <person name="Lee J.H."/>
            <person name="Choi E."/>
            <person name="Choi E."/>
            <person name="Lee S.E."/>
            <person name="Jeon J."/>
            <person name="Kim H."/>
            <person name="Choi G."/>
            <person name="Song H."/>
            <person name="Lee J."/>
            <person name="Lee S.-C."/>
            <person name="Kwon J.-K."/>
            <person name="Lee H.-Y."/>
            <person name="Koo N."/>
            <person name="Hong Y."/>
            <person name="Kim R.W."/>
            <person name="Kang W.-H."/>
            <person name="Huh J.H."/>
            <person name="Kang B.-C."/>
            <person name="Yang T.-J."/>
            <person name="Lee Y.-H."/>
            <person name="Bennetzen J.L."/>
            <person name="Choi D."/>
        </authorList>
    </citation>
    <scope>NUCLEOTIDE SEQUENCE [LARGE SCALE GENOMIC DNA]</scope>
    <source>
        <strain evidence="4">cv. PBC81</strain>
    </source>
</reference>
<dbReference type="EMBL" id="MLFT02000010">
    <property type="protein sequence ID" value="PHT36804.1"/>
    <property type="molecule type" value="Genomic_DNA"/>
</dbReference>